<feature type="transmembrane region" description="Helical" evidence="7">
    <location>
        <begin position="150"/>
        <end position="170"/>
    </location>
</feature>
<dbReference type="CDD" id="cd17321">
    <property type="entry name" value="MFS_MMR_MDR_like"/>
    <property type="match status" value="1"/>
</dbReference>
<evidence type="ECO:0000256" key="4">
    <source>
        <dbReference type="ARBA" id="ARBA00022692"/>
    </source>
</evidence>
<dbReference type="InterPro" id="IPR020846">
    <property type="entry name" value="MFS_dom"/>
</dbReference>
<feature type="transmembrane region" description="Helical" evidence="7">
    <location>
        <begin position="20"/>
        <end position="44"/>
    </location>
</feature>
<accession>H6N173</accession>
<feature type="transmembrane region" description="Helical" evidence="7">
    <location>
        <begin position="374"/>
        <end position="395"/>
    </location>
</feature>
<evidence type="ECO:0000313" key="10">
    <source>
        <dbReference type="Proteomes" id="UP000009154"/>
    </source>
</evidence>
<reference evidence="9 10" key="1">
    <citation type="journal article" date="2012" name="Appl. Environ. Microbiol.">
        <title>Involvement of two latex-clearing proteins during rubber degradation and insights into the subsequent degradation pathway revealed by the genome sequence of Gordonia polyisoprenivorans strain VH2.</title>
        <authorList>
            <person name="Hiessl S."/>
            <person name="Schuldes J."/>
            <person name="Thurmer A."/>
            <person name="Halbsguth T."/>
            <person name="Broker D."/>
            <person name="Angelov A."/>
            <person name="Liebl W."/>
            <person name="Daniel R."/>
            <person name="Steinbuchel A."/>
        </authorList>
    </citation>
    <scope>NUCLEOTIDE SEQUENCE [LARGE SCALE GENOMIC DNA]</scope>
    <source>
        <strain evidence="10">DSM 44266 / VH2</strain>
    </source>
</reference>
<keyword evidence="6 7" id="KW-0472">Membrane</keyword>
<dbReference type="PANTHER" id="PTHR42718">
    <property type="entry name" value="MAJOR FACILITATOR SUPERFAMILY MULTIDRUG TRANSPORTER MFSC"/>
    <property type="match status" value="1"/>
</dbReference>
<dbReference type="GO" id="GO:0005886">
    <property type="term" value="C:plasma membrane"/>
    <property type="evidence" value="ECO:0007669"/>
    <property type="project" value="UniProtKB-SubCell"/>
</dbReference>
<dbReference type="PANTHER" id="PTHR42718:SF48">
    <property type="entry name" value="CONSERVED TWO-DOMAIN MEMBRANE PROTEIN-RELATED"/>
    <property type="match status" value="1"/>
</dbReference>
<name>H6N173_GORPV</name>
<feature type="transmembrane region" description="Helical" evidence="7">
    <location>
        <begin position="415"/>
        <end position="432"/>
    </location>
</feature>
<dbReference type="Gene3D" id="1.20.1720.10">
    <property type="entry name" value="Multidrug resistance protein D"/>
    <property type="match status" value="1"/>
</dbReference>
<protein>
    <submittedName>
        <fullName evidence="9">Putative transporter, major facilitator superfamily</fullName>
    </submittedName>
</protein>
<dbReference type="SUPFAM" id="SSF103473">
    <property type="entry name" value="MFS general substrate transporter"/>
    <property type="match status" value="1"/>
</dbReference>
<feature type="transmembrane region" description="Helical" evidence="7">
    <location>
        <begin position="306"/>
        <end position="329"/>
    </location>
</feature>
<evidence type="ECO:0000256" key="7">
    <source>
        <dbReference type="SAM" id="Phobius"/>
    </source>
</evidence>
<dbReference type="Gene3D" id="1.20.1250.20">
    <property type="entry name" value="MFS general substrate transporter like domains"/>
    <property type="match status" value="1"/>
</dbReference>
<evidence type="ECO:0000313" key="9">
    <source>
        <dbReference type="EMBL" id="AFA75838.1"/>
    </source>
</evidence>
<evidence type="ECO:0000256" key="6">
    <source>
        <dbReference type="ARBA" id="ARBA00023136"/>
    </source>
</evidence>
<keyword evidence="3" id="KW-1003">Cell membrane</keyword>
<evidence type="ECO:0000256" key="5">
    <source>
        <dbReference type="ARBA" id="ARBA00022989"/>
    </source>
</evidence>
<dbReference type="PROSITE" id="PS50850">
    <property type="entry name" value="MFS"/>
    <property type="match status" value="1"/>
</dbReference>
<dbReference type="PROSITE" id="PS00216">
    <property type="entry name" value="SUGAR_TRANSPORT_1"/>
    <property type="match status" value="1"/>
</dbReference>
<dbReference type="Proteomes" id="UP000009154">
    <property type="component" value="Chromosome"/>
</dbReference>
<evidence type="ECO:0000256" key="3">
    <source>
        <dbReference type="ARBA" id="ARBA00022475"/>
    </source>
</evidence>
<dbReference type="STRING" id="1112204.GPOL_c48420"/>
<dbReference type="GO" id="GO:0022857">
    <property type="term" value="F:transmembrane transporter activity"/>
    <property type="evidence" value="ECO:0007669"/>
    <property type="project" value="InterPro"/>
</dbReference>
<dbReference type="PRINTS" id="PR01036">
    <property type="entry name" value="TCRTETB"/>
</dbReference>
<feature type="transmembrane region" description="Helical" evidence="7">
    <location>
        <begin position="278"/>
        <end position="300"/>
    </location>
</feature>
<dbReference type="InterPro" id="IPR005829">
    <property type="entry name" value="Sugar_transporter_CS"/>
</dbReference>
<feature type="transmembrane region" description="Helical" evidence="7">
    <location>
        <begin position="240"/>
        <end position="257"/>
    </location>
</feature>
<feature type="domain" description="Major facilitator superfamily (MFS) profile" evidence="8">
    <location>
        <begin position="22"/>
        <end position="467"/>
    </location>
</feature>
<evidence type="ECO:0000256" key="2">
    <source>
        <dbReference type="ARBA" id="ARBA00022448"/>
    </source>
</evidence>
<dbReference type="Pfam" id="PF07690">
    <property type="entry name" value="MFS_1"/>
    <property type="match status" value="1"/>
</dbReference>
<dbReference type="InterPro" id="IPR004638">
    <property type="entry name" value="EmrB-like"/>
</dbReference>
<gene>
    <name evidence="9" type="ordered locus">GPOL_c48420</name>
</gene>
<comment type="subcellular location">
    <subcellularLocation>
        <location evidence="1">Cell membrane</location>
        <topology evidence="1">Multi-pass membrane protein</topology>
    </subcellularLocation>
</comment>
<dbReference type="RefSeq" id="WP_014361959.1">
    <property type="nucleotide sequence ID" value="NC_016906.1"/>
</dbReference>
<dbReference type="EMBL" id="CP003119">
    <property type="protein sequence ID" value="AFA75838.1"/>
    <property type="molecule type" value="Genomic_DNA"/>
</dbReference>
<feature type="transmembrane region" description="Helical" evidence="7">
    <location>
        <begin position="208"/>
        <end position="228"/>
    </location>
</feature>
<dbReference type="eggNOG" id="COG2814">
    <property type="taxonomic scope" value="Bacteria"/>
</dbReference>
<keyword evidence="10" id="KW-1185">Reference proteome</keyword>
<evidence type="ECO:0000259" key="8">
    <source>
        <dbReference type="PROSITE" id="PS50850"/>
    </source>
</evidence>
<dbReference type="NCBIfam" id="TIGR00711">
    <property type="entry name" value="efflux_EmrB"/>
    <property type="match status" value="1"/>
</dbReference>
<feature type="transmembrane region" description="Helical" evidence="7">
    <location>
        <begin position="444"/>
        <end position="463"/>
    </location>
</feature>
<organism evidence="9 10">
    <name type="scientific">Gordonia polyisoprenivorans (strain DSM 44266 / VH2)</name>
    <dbReference type="NCBI Taxonomy" id="1112204"/>
    <lineage>
        <taxon>Bacteria</taxon>
        <taxon>Bacillati</taxon>
        <taxon>Actinomycetota</taxon>
        <taxon>Actinomycetes</taxon>
        <taxon>Mycobacteriales</taxon>
        <taxon>Gordoniaceae</taxon>
        <taxon>Gordonia</taxon>
    </lineage>
</organism>
<feature type="transmembrane region" description="Helical" evidence="7">
    <location>
        <begin position="341"/>
        <end position="362"/>
    </location>
</feature>
<feature type="transmembrane region" description="Helical" evidence="7">
    <location>
        <begin position="90"/>
        <end position="112"/>
    </location>
</feature>
<dbReference type="InterPro" id="IPR011701">
    <property type="entry name" value="MFS"/>
</dbReference>
<feature type="transmembrane region" description="Helical" evidence="7">
    <location>
        <begin position="59"/>
        <end position="78"/>
    </location>
</feature>
<proteinExistence type="predicted"/>
<keyword evidence="4 7" id="KW-0812">Transmembrane</keyword>
<dbReference type="KEGG" id="gpo:GPOL_c48420"/>
<feature type="transmembrane region" description="Helical" evidence="7">
    <location>
        <begin position="118"/>
        <end position="138"/>
    </location>
</feature>
<keyword evidence="2" id="KW-0813">Transport</keyword>
<keyword evidence="5 7" id="KW-1133">Transmembrane helix</keyword>
<sequence length="471" mass="48412">MTDVAHTQESGVASAPRRPALILALLSLAAFMASLDVFIVNVAFDDIGRDFHGVSLSELSWVLNAYTILYAALLVPAGRIADRYGRKAGFLIGVTIFTLASAACAAAEGIWWLVAFRAIQAVGAAILTPASLGLVVAAMPTEIRARSVRIWAATGAVAAALGPAVGGVLVEASWRWVFLVNLPVGVLALVGGAVLLPRSRNETAEHLSDLLGAGLLAITIGALTLGLVEGPTWGWTDDRILLAWAVTVVGLIGFLVSSARHREPVIDPNLLRVRAFSFANITAVLFSIPFAGALLANILWMQQVWGYSAIKTGFAVSPGPLMVPIFAAVGHRLTSRIPVGVVIAAGCALFGLGGLLISLSISSTPAYATALLPGWLIGGVGVGLALPAILSSATADLPATQSATGSAVVNMSRQIGMALGVSVLVAIIGSPVGYDAVHAVFQHAWWTLAVVAAAGAVTAFGMTPRQGGSEA</sequence>
<feature type="transmembrane region" description="Helical" evidence="7">
    <location>
        <begin position="176"/>
        <end position="196"/>
    </location>
</feature>
<dbReference type="InterPro" id="IPR036259">
    <property type="entry name" value="MFS_trans_sf"/>
</dbReference>
<dbReference type="AlphaFoldDB" id="H6N173"/>
<dbReference type="GeneID" id="90161830"/>
<dbReference type="HOGENOM" id="CLU_000960_28_2_11"/>
<evidence type="ECO:0000256" key="1">
    <source>
        <dbReference type="ARBA" id="ARBA00004651"/>
    </source>
</evidence>